<dbReference type="PANTHER" id="PTHR13498:SF3">
    <property type="entry name" value="SPERM-ASSOCIATED ANTIGEN 7"/>
    <property type="match status" value="1"/>
</dbReference>
<gene>
    <name evidence="4" type="ORF">TCMB3V08_LOCUS6497</name>
</gene>
<reference evidence="4" key="1">
    <citation type="submission" date="2020-11" db="EMBL/GenBank/DDBJ databases">
        <authorList>
            <person name="Tran Van P."/>
        </authorList>
    </citation>
    <scope>NUCLEOTIDE SEQUENCE</scope>
</reference>
<dbReference type="PANTHER" id="PTHR13498">
    <property type="entry name" value="SPERM ASSOCIATED ANTIGEN 7"/>
    <property type="match status" value="1"/>
</dbReference>
<dbReference type="SUPFAM" id="SSF82708">
    <property type="entry name" value="R3H domain"/>
    <property type="match status" value="1"/>
</dbReference>
<accession>A0A7R9J7P2</accession>
<feature type="region of interest" description="Disordered" evidence="2">
    <location>
        <begin position="1"/>
        <end position="25"/>
    </location>
</feature>
<dbReference type="AlphaFoldDB" id="A0A7R9J7P2"/>
<dbReference type="Pfam" id="PF01424">
    <property type="entry name" value="R3H"/>
    <property type="match status" value="1"/>
</dbReference>
<evidence type="ECO:0000259" key="3">
    <source>
        <dbReference type="PROSITE" id="PS51061"/>
    </source>
</evidence>
<protein>
    <submittedName>
        <fullName evidence="4">(California timema) hypothetical protein</fullName>
    </submittedName>
</protein>
<dbReference type="InterPro" id="IPR001374">
    <property type="entry name" value="R3H_dom"/>
</dbReference>
<feature type="coiled-coil region" evidence="1">
    <location>
        <begin position="29"/>
        <end position="56"/>
    </location>
</feature>
<organism evidence="4">
    <name type="scientific">Timema californicum</name>
    <name type="common">California timema</name>
    <name type="synonym">Walking stick</name>
    <dbReference type="NCBI Taxonomy" id="61474"/>
    <lineage>
        <taxon>Eukaryota</taxon>
        <taxon>Metazoa</taxon>
        <taxon>Ecdysozoa</taxon>
        <taxon>Arthropoda</taxon>
        <taxon>Hexapoda</taxon>
        <taxon>Insecta</taxon>
        <taxon>Pterygota</taxon>
        <taxon>Neoptera</taxon>
        <taxon>Polyneoptera</taxon>
        <taxon>Phasmatodea</taxon>
        <taxon>Timematodea</taxon>
        <taxon>Timematoidea</taxon>
        <taxon>Timematidae</taxon>
        <taxon>Timema</taxon>
    </lineage>
</organism>
<dbReference type="Gene3D" id="3.30.1370.50">
    <property type="entry name" value="R3H-like domain"/>
    <property type="match status" value="1"/>
</dbReference>
<evidence type="ECO:0000313" key="4">
    <source>
        <dbReference type="EMBL" id="CAD7573874.1"/>
    </source>
</evidence>
<dbReference type="SMART" id="SM00393">
    <property type="entry name" value="R3H"/>
    <property type="match status" value="1"/>
</dbReference>
<dbReference type="InterPro" id="IPR017330">
    <property type="entry name" value="SPAG7"/>
</dbReference>
<dbReference type="PROSITE" id="PS51061">
    <property type="entry name" value="R3H"/>
    <property type="match status" value="1"/>
</dbReference>
<dbReference type="GO" id="GO:0003676">
    <property type="term" value="F:nucleic acid binding"/>
    <property type="evidence" value="ECO:0007669"/>
    <property type="project" value="UniProtKB-UniRule"/>
</dbReference>
<proteinExistence type="predicted"/>
<keyword evidence="1" id="KW-0175">Coiled coil</keyword>
<dbReference type="InterPro" id="IPR036867">
    <property type="entry name" value="R3H_dom_sf"/>
</dbReference>
<evidence type="ECO:0000256" key="1">
    <source>
        <dbReference type="SAM" id="Coils"/>
    </source>
</evidence>
<sequence>MDILGSILSSMDKPPSVSDKQKDMIKKQKEDFLKKQKAEQEKLKEFRDKVEEKINMLIKDGAMQRYKFDAMEKVYRSIIHDVAEVAGIPAYSFGEEGVDRAVLLCKKEFTPGEDEIAALRRGETWDPEKAKEIAHMRELERKEEEEESHRKPKRFVPNSNYREKYEHLIGRESAKEAARVTQTNKQYGFVPSENKKDVRSIEQTLADIQSKKRLKMLYGKDQVFRSLSYSILISPPRGVPQSLSNLVGVGWDQRAWNRRIPPWCDGIVRVGER</sequence>
<evidence type="ECO:0000256" key="2">
    <source>
        <dbReference type="SAM" id="MobiDB-lite"/>
    </source>
</evidence>
<name>A0A7R9J7P2_TIMCA</name>
<dbReference type="EMBL" id="OE181919">
    <property type="protein sequence ID" value="CAD7573874.1"/>
    <property type="molecule type" value="Genomic_DNA"/>
</dbReference>
<feature type="domain" description="R3H" evidence="3">
    <location>
        <begin position="44"/>
        <end position="107"/>
    </location>
</feature>